<dbReference type="GO" id="GO:0046872">
    <property type="term" value="F:metal ion binding"/>
    <property type="evidence" value="ECO:0007669"/>
    <property type="project" value="UniProtKB-KW"/>
</dbReference>
<keyword evidence="7" id="KW-1185">Reference proteome</keyword>
<proteinExistence type="inferred from homology"/>
<name>A0A0M4EES1_DROBS</name>
<comment type="similarity">
    <text evidence="1">Belongs to the metallothionein superfamily. Type 5 family.</text>
</comment>
<dbReference type="AlphaFoldDB" id="A0A0M4EES1"/>
<protein>
    <submittedName>
        <fullName evidence="6">Maker202</fullName>
    </submittedName>
</protein>
<accession>A0A0M4EES1</accession>
<reference evidence="6 7" key="1">
    <citation type="submission" date="2015-08" db="EMBL/GenBank/DDBJ databases">
        <title>Ancestral chromatin configuration constrains chromatin evolution on differentiating sex chromosomes in Drosophila.</title>
        <authorList>
            <person name="Zhou Q."/>
            <person name="Bachtrog D."/>
        </authorList>
    </citation>
    <scope>NUCLEOTIDE SEQUENCE [LARGE SCALE GENOMIC DNA]</scope>
    <source>
        <tissue evidence="6">Whole larvae</tissue>
    </source>
</reference>
<dbReference type="Pfam" id="PF02067">
    <property type="entry name" value="Metallothio_5"/>
    <property type="match status" value="1"/>
</dbReference>
<keyword evidence="2" id="KW-0104">Cadmium</keyword>
<keyword evidence="3" id="KW-0479">Metal-binding</keyword>
<dbReference type="Proteomes" id="UP000494163">
    <property type="component" value="Chromosome 3R"/>
</dbReference>
<evidence type="ECO:0000313" key="6">
    <source>
        <dbReference type="EMBL" id="ALC46541.1"/>
    </source>
</evidence>
<dbReference type="InterPro" id="IPR000966">
    <property type="entry name" value="Metalthion_5"/>
</dbReference>
<dbReference type="STRING" id="30019.A0A0M4EES1"/>
<evidence type="ECO:0000256" key="1">
    <source>
        <dbReference type="ARBA" id="ARBA00009641"/>
    </source>
</evidence>
<dbReference type="EMBL" id="CP012526">
    <property type="protein sequence ID" value="ALC46541.1"/>
    <property type="molecule type" value="Genomic_DNA"/>
</dbReference>
<evidence type="ECO:0000313" key="7">
    <source>
        <dbReference type="Proteomes" id="UP000494163"/>
    </source>
</evidence>
<evidence type="ECO:0000256" key="4">
    <source>
        <dbReference type="ARBA" id="ARBA00022833"/>
    </source>
</evidence>
<keyword evidence="5" id="KW-0186">Copper</keyword>
<keyword evidence="4" id="KW-0862">Zinc</keyword>
<sequence length="41" mass="4053">MPCPCGTGCKCASQTTKGGCNCGTDCKCGGEKQTKCGCSSK</sequence>
<evidence type="ECO:0000256" key="3">
    <source>
        <dbReference type="ARBA" id="ARBA00022723"/>
    </source>
</evidence>
<gene>
    <name evidence="6" type="ORF">Dbus_chr3Rg1291</name>
</gene>
<organism evidence="6 7">
    <name type="scientific">Drosophila busckii</name>
    <name type="common">Fruit fly</name>
    <dbReference type="NCBI Taxonomy" id="30019"/>
    <lineage>
        <taxon>Eukaryota</taxon>
        <taxon>Metazoa</taxon>
        <taxon>Ecdysozoa</taxon>
        <taxon>Arthropoda</taxon>
        <taxon>Hexapoda</taxon>
        <taxon>Insecta</taxon>
        <taxon>Pterygota</taxon>
        <taxon>Neoptera</taxon>
        <taxon>Endopterygota</taxon>
        <taxon>Diptera</taxon>
        <taxon>Brachycera</taxon>
        <taxon>Muscomorpha</taxon>
        <taxon>Ephydroidea</taxon>
        <taxon>Drosophilidae</taxon>
        <taxon>Drosophila</taxon>
    </lineage>
</organism>
<dbReference type="PRINTS" id="PR00872">
    <property type="entry name" value="MTDIPTERA"/>
</dbReference>
<dbReference type="OrthoDB" id="7831889at2759"/>
<evidence type="ECO:0000256" key="2">
    <source>
        <dbReference type="ARBA" id="ARBA00022539"/>
    </source>
</evidence>
<evidence type="ECO:0000256" key="5">
    <source>
        <dbReference type="ARBA" id="ARBA00023008"/>
    </source>
</evidence>